<dbReference type="EMBL" id="AYLO01000043">
    <property type="protein sequence ID" value="ESS72858.1"/>
    <property type="molecule type" value="Genomic_DNA"/>
</dbReference>
<dbReference type="InterPro" id="IPR052356">
    <property type="entry name" value="Thiol_S-MT"/>
</dbReference>
<evidence type="ECO:0000313" key="3">
    <source>
        <dbReference type="Proteomes" id="UP000017842"/>
    </source>
</evidence>
<gene>
    <name evidence="2" type="ORF">MGMO_44c00060</name>
</gene>
<dbReference type="Gene3D" id="3.40.50.150">
    <property type="entry name" value="Vaccinia Virus protein VP39"/>
    <property type="match status" value="1"/>
</dbReference>
<organism evidence="2 3">
    <name type="scientific">Methyloglobulus morosus KoM1</name>
    <dbReference type="NCBI Taxonomy" id="1116472"/>
    <lineage>
        <taxon>Bacteria</taxon>
        <taxon>Pseudomonadati</taxon>
        <taxon>Pseudomonadota</taxon>
        <taxon>Gammaproteobacteria</taxon>
        <taxon>Methylococcales</taxon>
        <taxon>Methylococcaceae</taxon>
        <taxon>Methyloglobulus</taxon>
    </lineage>
</organism>
<keyword evidence="2" id="KW-0489">Methyltransferase</keyword>
<dbReference type="PANTHER" id="PTHR45036:SF1">
    <property type="entry name" value="METHYLTRANSFERASE LIKE 7A"/>
    <property type="match status" value="1"/>
</dbReference>
<dbReference type="InterPro" id="IPR029063">
    <property type="entry name" value="SAM-dependent_MTases_sf"/>
</dbReference>
<dbReference type="PANTHER" id="PTHR45036">
    <property type="entry name" value="METHYLTRANSFERASE LIKE 7B"/>
    <property type="match status" value="1"/>
</dbReference>
<dbReference type="Pfam" id="PF08241">
    <property type="entry name" value="Methyltransf_11"/>
    <property type="match status" value="1"/>
</dbReference>
<dbReference type="SUPFAM" id="SSF53335">
    <property type="entry name" value="S-adenosyl-L-methionine-dependent methyltransferases"/>
    <property type="match status" value="1"/>
</dbReference>
<dbReference type="InterPro" id="IPR013216">
    <property type="entry name" value="Methyltransf_11"/>
</dbReference>
<dbReference type="PATRIC" id="fig|1116472.3.peg.1274"/>
<comment type="caution">
    <text evidence="2">The sequence shown here is derived from an EMBL/GenBank/DDBJ whole genome shotgun (WGS) entry which is preliminary data.</text>
</comment>
<evidence type="ECO:0000259" key="1">
    <source>
        <dbReference type="Pfam" id="PF08241"/>
    </source>
</evidence>
<dbReference type="CDD" id="cd02440">
    <property type="entry name" value="AdoMet_MTases"/>
    <property type="match status" value="1"/>
</dbReference>
<name>V5C7Z5_9GAMM</name>
<accession>V5C7Z5</accession>
<proteinExistence type="predicted"/>
<feature type="domain" description="Methyltransferase type 11" evidence="1">
    <location>
        <begin position="58"/>
        <end position="151"/>
    </location>
</feature>
<evidence type="ECO:0000313" key="2">
    <source>
        <dbReference type="EMBL" id="ESS72858.1"/>
    </source>
</evidence>
<protein>
    <submittedName>
        <fullName evidence="2">Methyltransferase type 11</fullName>
    </submittedName>
</protein>
<dbReference type="AlphaFoldDB" id="V5C7Z5"/>
<keyword evidence="3" id="KW-1185">Reference proteome</keyword>
<keyword evidence="2" id="KW-0808">Transferase</keyword>
<dbReference type="GO" id="GO:0008757">
    <property type="term" value="F:S-adenosylmethionine-dependent methyltransferase activity"/>
    <property type="evidence" value="ECO:0007669"/>
    <property type="project" value="InterPro"/>
</dbReference>
<sequence>MLALINLRFFMKPDSTVIRKRYDRIAPFFDLLEAPMEGLFFRQWRERLWAKAVGYHILELGVGTGKNFDYYPKDARITAIDFSPKMLQQATQAKSRKNIQVELALMDVQSLSYADNSFDTVIGSFVFCSVPLPIKGLKELHRVCKPGGQVLLLEHVISSNPILSRLMKLLNPVVVQLFGANINRDTTKNVKACGFSSVRIDERSSDILKLIEATK</sequence>
<dbReference type="Proteomes" id="UP000017842">
    <property type="component" value="Unassembled WGS sequence"/>
</dbReference>
<dbReference type="GO" id="GO:0032259">
    <property type="term" value="P:methylation"/>
    <property type="evidence" value="ECO:0007669"/>
    <property type="project" value="UniProtKB-KW"/>
</dbReference>
<reference evidence="2 3" key="1">
    <citation type="journal article" date="2013" name="Genome Announc.">
        <title>Draft Genome Sequence of the Methanotrophic Gammaproteobacterium Methyloglobulus morosus DSM 22980 Strain KoM1.</title>
        <authorList>
            <person name="Poehlein A."/>
            <person name="Deutzmann J.S."/>
            <person name="Daniel R."/>
            <person name="Simeonova D.D."/>
        </authorList>
    </citation>
    <scope>NUCLEOTIDE SEQUENCE [LARGE SCALE GENOMIC DNA]</scope>
    <source>
        <strain evidence="2 3">KoM1</strain>
    </source>
</reference>
<dbReference type="eggNOG" id="COG2226">
    <property type="taxonomic scope" value="Bacteria"/>
</dbReference>
<dbReference type="STRING" id="1116472.MGMO_44c00060"/>